<feature type="transmembrane region" description="Helical" evidence="6">
    <location>
        <begin position="361"/>
        <end position="385"/>
    </location>
</feature>
<dbReference type="InterPro" id="IPR052159">
    <property type="entry name" value="Competence_DNA_uptake"/>
</dbReference>
<feature type="transmembrane region" description="Helical" evidence="6">
    <location>
        <begin position="29"/>
        <end position="46"/>
    </location>
</feature>
<evidence type="ECO:0000259" key="8">
    <source>
        <dbReference type="Pfam" id="PF13567"/>
    </source>
</evidence>
<evidence type="ECO:0000256" key="5">
    <source>
        <dbReference type="ARBA" id="ARBA00023136"/>
    </source>
</evidence>
<evidence type="ECO:0000313" key="10">
    <source>
        <dbReference type="Proteomes" id="UP000034913"/>
    </source>
</evidence>
<feature type="domain" description="ComEC/Rec2-related protein" evidence="7">
    <location>
        <begin position="214"/>
        <end position="473"/>
    </location>
</feature>
<keyword evidence="5 6" id="KW-0472">Membrane</keyword>
<feature type="transmembrane region" description="Helical" evidence="6">
    <location>
        <begin position="423"/>
        <end position="442"/>
    </location>
</feature>
<keyword evidence="4 6" id="KW-1133">Transmembrane helix</keyword>
<dbReference type="Proteomes" id="UP000034913">
    <property type="component" value="Unassembled WGS sequence"/>
</dbReference>
<dbReference type="EMBL" id="LCRB01000001">
    <property type="protein sequence ID" value="KKW27174.1"/>
    <property type="molecule type" value="Genomic_DNA"/>
</dbReference>
<dbReference type="GO" id="GO:0005886">
    <property type="term" value="C:plasma membrane"/>
    <property type="evidence" value="ECO:0007669"/>
    <property type="project" value="UniProtKB-SubCell"/>
</dbReference>
<evidence type="ECO:0000256" key="1">
    <source>
        <dbReference type="ARBA" id="ARBA00004651"/>
    </source>
</evidence>
<feature type="transmembrane region" description="Helical" evidence="6">
    <location>
        <begin position="238"/>
        <end position="257"/>
    </location>
</feature>
<dbReference type="Pfam" id="PF03772">
    <property type="entry name" value="Competence"/>
    <property type="match status" value="1"/>
</dbReference>
<dbReference type="Pfam" id="PF13567">
    <property type="entry name" value="DUF4131"/>
    <property type="match status" value="1"/>
</dbReference>
<dbReference type="NCBIfam" id="TIGR00360">
    <property type="entry name" value="ComEC_N-term"/>
    <property type="match status" value="1"/>
</dbReference>
<dbReference type="PATRIC" id="fig|1620414.3.peg.116"/>
<feature type="transmembrane region" description="Helical" evidence="6">
    <location>
        <begin position="310"/>
        <end position="327"/>
    </location>
</feature>
<evidence type="ECO:0000256" key="4">
    <source>
        <dbReference type="ARBA" id="ARBA00022989"/>
    </source>
</evidence>
<comment type="caution">
    <text evidence="9">The sequence shown here is derived from an EMBL/GenBank/DDBJ whole genome shotgun (WGS) entry which is preliminary data.</text>
</comment>
<name>A0A0G2A4L2_UNCK3</name>
<dbReference type="PANTHER" id="PTHR30619:SF7">
    <property type="entry name" value="BETA-LACTAMASE DOMAIN PROTEIN"/>
    <property type="match status" value="1"/>
</dbReference>
<evidence type="ECO:0000259" key="7">
    <source>
        <dbReference type="Pfam" id="PF03772"/>
    </source>
</evidence>
<feature type="transmembrane region" description="Helical" evidence="6">
    <location>
        <begin position="448"/>
        <end position="473"/>
    </location>
</feature>
<keyword evidence="2" id="KW-1003">Cell membrane</keyword>
<dbReference type="InterPro" id="IPR004477">
    <property type="entry name" value="ComEC_N"/>
</dbReference>
<keyword evidence="3 6" id="KW-0812">Transmembrane</keyword>
<protein>
    <submittedName>
        <fullName evidence="9">ComEC/Rec2-related protein</fullName>
    </submittedName>
</protein>
<organism evidence="9 10">
    <name type="scientific">candidate division Kazan bacterium GW2011_GWB1_52_7</name>
    <dbReference type="NCBI Taxonomy" id="1620414"/>
    <lineage>
        <taxon>Bacteria</taxon>
        <taxon>Bacteria division Kazan-3B-28</taxon>
    </lineage>
</organism>
<feature type="transmembrane region" description="Helical" evidence="6">
    <location>
        <begin position="391"/>
        <end position="416"/>
    </location>
</feature>
<feature type="transmembrane region" description="Helical" evidence="6">
    <location>
        <begin position="264"/>
        <end position="280"/>
    </location>
</feature>
<dbReference type="InterPro" id="IPR025405">
    <property type="entry name" value="DUF4131"/>
</dbReference>
<proteinExistence type="predicted"/>
<accession>A0A0G2A4L2</accession>
<feature type="domain" description="DUF4131" evidence="8">
    <location>
        <begin position="27"/>
        <end position="172"/>
    </location>
</feature>
<gene>
    <name evidence="9" type="ORF">VF00_C0001G0109</name>
</gene>
<reference evidence="9 10" key="1">
    <citation type="journal article" date="2015" name="Nature">
        <title>rRNA introns, odd ribosomes, and small enigmatic genomes across a large radiation of phyla.</title>
        <authorList>
            <person name="Brown C.T."/>
            <person name="Hug L.A."/>
            <person name="Thomas B.C."/>
            <person name="Sharon I."/>
            <person name="Castelle C.J."/>
            <person name="Singh A."/>
            <person name="Wilkins M.J."/>
            <person name="Williams K.H."/>
            <person name="Banfield J.F."/>
        </authorList>
    </citation>
    <scope>NUCLEOTIDE SEQUENCE [LARGE SCALE GENOMIC DNA]</scope>
</reference>
<feature type="transmembrane region" description="Helical" evidence="6">
    <location>
        <begin position="7"/>
        <end position="23"/>
    </location>
</feature>
<comment type="subcellular location">
    <subcellularLocation>
        <location evidence="1">Cell membrane</location>
        <topology evidence="1">Multi-pass membrane protein</topology>
    </subcellularLocation>
</comment>
<sequence>MVRPHQFVAAFAGSFLLGVLVASRFGLDWPAIIIGLALFLILLLLPTQPPIKFLAVAMLGLLLGWWRYGAAVTLPSDLITRWVGQTSGLVGTVANDPVMSGTRQKFYLRVQTVDGQPASGKILLTAWQLPRWEFGDKLQAEVKLALPEVNEEFDYPAYLAKGGVYALGQTASEVQLVDKPRWSWQRELFRLKHWLAHQTQVLVPDPQGMLMNGLLLGMRSSLSDELQTQLKNSGTTHIVALSGMNITIVAGFFFWLMRRLRRRWALVLAGIGILLFVVMTGASASIVRAAIMGWVMLLSALWGRRRDLTNAILLAAVLMVALNPLILQYDTGFQLSLAATAGIVYLSPSLLLGFRRWPNVLASAAATTIGATVATLPLVIFHFGGFSVVTLFANLVVVPLVPLVMLVGFITMLVGIVAPTWQWLGWPSVWAAGSLLAIIKFFGDLPWAFVPITALSAGWPVLYYLGLIGIYFFPRARATQKI</sequence>
<evidence type="ECO:0000256" key="6">
    <source>
        <dbReference type="SAM" id="Phobius"/>
    </source>
</evidence>
<evidence type="ECO:0000256" key="2">
    <source>
        <dbReference type="ARBA" id="ARBA00022475"/>
    </source>
</evidence>
<feature type="transmembrane region" description="Helical" evidence="6">
    <location>
        <begin position="53"/>
        <end position="70"/>
    </location>
</feature>
<evidence type="ECO:0000256" key="3">
    <source>
        <dbReference type="ARBA" id="ARBA00022692"/>
    </source>
</evidence>
<feature type="transmembrane region" description="Helical" evidence="6">
    <location>
        <begin position="333"/>
        <end position="354"/>
    </location>
</feature>
<dbReference type="AlphaFoldDB" id="A0A0G2A4L2"/>
<dbReference type="PANTHER" id="PTHR30619">
    <property type="entry name" value="DNA INTERNALIZATION/COMPETENCE PROTEIN COMEC/REC2"/>
    <property type="match status" value="1"/>
</dbReference>
<evidence type="ECO:0000313" key="9">
    <source>
        <dbReference type="EMBL" id="KKW27174.1"/>
    </source>
</evidence>
<feature type="transmembrane region" description="Helical" evidence="6">
    <location>
        <begin position="286"/>
        <end position="303"/>
    </location>
</feature>